<evidence type="ECO:0000259" key="2">
    <source>
        <dbReference type="Pfam" id="PF20253"/>
    </source>
</evidence>
<comment type="caution">
    <text evidence="3">The sequence shown here is derived from an EMBL/GenBank/DDBJ whole genome shotgun (WGS) entry which is preliminary data.</text>
</comment>
<evidence type="ECO:0000313" key="3">
    <source>
        <dbReference type="EMBL" id="KAK4236323.1"/>
    </source>
</evidence>
<organism evidence="3 4">
    <name type="scientific">Achaetomium macrosporum</name>
    <dbReference type="NCBI Taxonomy" id="79813"/>
    <lineage>
        <taxon>Eukaryota</taxon>
        <taxon>Fungi</taxon>
        <taxon>Dikarya</taxon>
        <taxon>Ascomycota</taxon>
        <taxon>Pezizomycotina</taxon>
        <taxon>Sordariomycetes</taxon>
        <taxon>Sordariomycetidae</taxon>
        <taxon>Sordariales</taxon>
        <taxon>Chaetomiaceae</taxon>
        <taxon>Achaetomium</taxon>
    </lineage>
</organism>
<evidence type="ECO:0000313" key="4">
    <source>
        <dbReference type="Proteomes" id="UP001303760"/>
    </source>
</evidence>
<feature type="domain" description="DUF6604" evidence="2">
    <location>
        <begin position="11"/>
        <end position="273"/>
    </location>
</feature>
<feature type="region of interest" description="Disordered" evidence="1">
    <location>
        <begin position="778"/>
        <end position="797"/>
    </location>
</feature>
<protein>
    <recommendedName>
        <fullName evidence="2">DUF6604 domain-containing protein</fullName>
    </recommendedName>
</protein>
<dbReference type="Pfam" id="PF20253">
    <property type="entry name" value="DUF6604"/>
    <property type="match status" value="1"/>
</dbReference>
<name>A0AAN7C6I1_9PEZI</name>
<keyword evidence="4" id="KW-1185">Reference proteome</keyword>
<dbReference type="AlphaFoldDB" id="A0AAN7C6I1"/>
<reference evidence="3" key="1">
    <citation type="journal article" date="2023" name="Mol. Phylogenet. Evol.">
        <title>Genome-scale phylogeny and comparative genomics of the fungal order Sordariales.</title>
        <authorList>
            <person name="Hensen N."/>
            <person name="Bonometti L."/>
            <person name="Westerberg I."/>
            <person name="Brannstrom I.O."/>
            <person name="Guillou S."/>
            <person name="Cros-Aarteil S."/>
            <person name="Calhoun S."/>
            <person name="Haridas S."/>
            <person name="Kuo A."/>
            <person name="Mondo S."/>
            <person name="Pangilinan J."/>
            <person name="Riley R."/>
            <person name="LaButti K."/>
            <person name="Andreopoulos B."/>
            <person name="Lipzen A."/>
            <person name="Chen C."/>
            <person name="Yan M."/>
            <person name="Daum C."/>
            <person name="Ng V."/>
            <person name="Clum A."/>
            <person name="Steindorff A."/>
            <person name="Ohm R.A."/>
            <person name="Martin F."/>
            <person name="Silar P."/>
            <person name="Natvig D.O."/>
            <person name="Lalanne C."/>
            <person name="Gautier V."/>
            <person name="Ament-Velasquez S.L."/>
            <person name="Kruys A."/>
            <person name="Hutchinson M.I."/>
            <person name="Powell A.J."/>
            <person name="Barry K."/>
            <person name="Miller A.N."/>
            <person name="Grigoriev I.V."/>
            <person name="Debuchy R."/>
            <person name="Gladieux P."/>
            <person name="Hiltunen Thoren M."/>
            <person name="Johannesson H."/>
        </authorList>
    </citation>
    <scope>NUCLEOTIDE SEQUENCE</scope>
    <source>
        <strain evidence="3">CBS 532.94</strain>
    </source>
</reference>
<accession>A0AAN7C6I1</accession>
<dbReference type="Proteomes" id="UP001303760">
    <property type="component" value="Unassembled WGS sequence"/>
</dbReference>
<proteinExistence type="predicted"/>
<dbReference type="InterPro" id="IPR046539">
    <property type="entry name" value="DUF6604"/>
</dbReference>
<gene>
    <name evidence="3" type="ORF">C8A03DRAFT_45672</name>
</gene>
<feature type="region of interest" description="Disordered" evidence="1">
    <location>
        <begin position="39"/>
        <end position="66"/>
    </location>
</feature>
<dbReference type="PANTHER" id="PTHR38795">
    <property type="entry name" value="DUF6604 DOMAIN-CONTAINING PROTEIN"/>
    <property type="match status" value="1"/>
</dbReference>
<reference evidence="3" key="2">
    <citation type="submission" date="2023-05" db="EMBL/GenBank/DDBJ databases">
        <authorList>
            <consortium name="Lawrence Berkeley National Laboratory"/>
            <person name="Steindorff A."/>
            <person name="Hensen N."/>
            <person name="Bonometti L."/>
            <person name="Westerberg I."/>
            <person name="Brannstrom I.O."/>
            <person name="Guillou S."/>
            <person name="Cros-Aarteil S."/>
            <person name="Calhoun S."/>
            <person name="Haridas S."/>
            <person name="Kuo A."/>
            <person name="Mondo S."/>
            <person name="Pangilinan J."/>
            <person name="Riley R."/>
            <person name="Labutti K."/>
            <person name="Andreopoulos B."/>
            <person name="Lipzen A."/>
            <person name="Chen C."/>
            <person name="Yanf M."/>
            <person name="Daum C."/>
            <person name="Ng V."/>
            <person name="Clum A."/>
            <person name="Ohm R."/>
            <person name="Martin F."/>
            <person name="Silar P."/>
            <person name="Natvig D."/>
            <person name="Lalanne C."/>
            <person name="Gautier V."/>
            <person name="Ament-Velasquez S.L."/>
            <person name="Kruys A."/>
            <person name="Hutchinson M.I."/>
            <person name="Powell A.J."/>
            <person name="Barry K."/>
            <person name="Miller A.N."/>
            <person name="Grigoriev I.V."/>
            <person name="Debuchy R."/>
            <person name="Gladieux P."/>
            <person name="Thoren M.H."/>
            <person name="Johannesson H."/>
        </authorList>
    </citation>
    <scope>NUCLEOTIDE SEQUENCE</scope>
    <source>
        <strain evidence="3">CBS 532.94</strain>
    </source>
</reference>
<dbReference type="EMBL" id="MU860200">
    <property type="protein sequence ID" value="KAK4236323.1"/>
    <property type="molecule type" value="Genomic_DNA"/>
</dbReference>
<dbReference type="PANTHER" id="PTHR38795:SF1">
    <property type="entry name" value="DUF6604 DOMAIN-CONTAINING PROTEIN"/>
    <property type="match status" value="1"/>
</dbReference>
<sequence length="797" mass="88749">MLPGPLVSIYQQYKKDTDSVASWLASTAKACGCPADLVSSGSWDVQAPAHRDGTRPKGKKSSKQDRGGGKYIVALADFVPLAKFIAGAANARPVSVPDSFVVTINRLIAVRAGFGKRLAEHGLKPDDGADARHSYFLGILEAVRDALRPRMSTPAAAAAAAPRSSDEAADGLANRFSALTMYEPSEAFLNAPSIERPQPVREDKTAYEAEQQVSIQDPLSAMSMMMDDLSRIRSVINWIWSNYGSSNFDLAASAVATNTATELAHSIIDDVVPVFEHHGGTWNVLNKIADRIYLIAYRILKSFLDVLKSRDLPLAKEGFFGKYNAASDAATKTGQQLADEDTILLMEFFTELMVVIRLIPNYPVQDDFLRGMREMDQTRQVPFHLVFAAQVFLDIHHTLRAKAASGGVRAVVEATVMHRELDRHFEFHRDLKIATWPAVNEHLVRELRREMDWVLKDPVYQAKVRAMRQRGMPVAPTIRPHRILHYSPVLAGLMLFQLRIRTYKVGMAVANTWGSVQYAYHLYHALQTRRLLRGPWMDMGVAHFFVGDPPRSLDGCFKKFCLQMGVTAAALANPRQRRRQQHGVGVNMLASRAGLRGFQDEGLPVSSMFAERYLGGSGQMRWTPQHIDDILARSDWEVEEGADDQVSGAYLMKQVDGAARGRGKGKGKDNDRAPPSSATIEMAFPYLTLHRQCWRLLRAVRGACDAVLRALYTPAYLERESELPFVVGYVFMAACEAPVADLRPLRYAAAAFNDWLGTGKLTLSLEVLRKMGHHVEFVEETSDAEEEEEEEENSKEE</sequence>
<evidence type="ECO:0000256" key="1">
    <source>
        <dbReference type="SAM" id="MobiDB-lite"/>
    </source>
</evidence>